<feature type="compositionally biased region" description="Polar residues" evidence="1">
    <location>
        <begin position="17"/>
        <end position="44"/>
    </location>
</feature>
<dbReference type="AlphaFoldDB" id="A0A1R2CRU3"/>
<feature type="compositionally biased region" description="Polar residues" evidence="1">
    <location>
        <begin position="52"/>
        <end position="109"/>
    </location>
</feature>
<dbReference type="EMBL" id="MPUH01000076">
    <property type="protein sequence ID" value="OMJ91708.1"/>
    <property type="molecule type" value="Genomic_DNA"/>
</dbReference>
<comment type="caution">
    <text evidence="2">The sequence shown here is derived from an EMBL/GenBank/DDBJ whole genome shotgun (WGS) entry which is preliminary data.</text>
</comment>
<organism evidence="2 3">
    <name type="scientific">Stentor coeruleus</name>
    <dbReference type="NCBI Taxonomy" id="5963"/>
    <lineage>
        <taxon>Eukaryota</taxon>
        <taxon>Sar</taxon>
        <taxon>Alveolata</taxon>
        <taxon>Ciliophora</taxon>
        <taxon>Postciliodesmatophora</taxon>
        <taxon>Heterotrichea</taxon>
        <taxon>Heterotrichida</taxon>
        <taxon>Stentoridae</taxon>
        <taxon>Stentor</taxon>
    </lineage>
</organism>
<evidence type="ECO:0000313" key="2">
    <source>
        <dbReference type="EMBL" id="OMJ91708.1"/>
    </source>
</evidence>
<sequence length="160" mass="17824">MGCGVSQKFEPKGELNKNLQNKPLSNNKHLENTKSQNTQSSKPITISKDVSAISTPSINQPPTETKPSIPTFKTSSDKQNQNPINLKANNSLTEKPISTNQNHSDSPSLTKPHIPLSSQTLHQGFESHPHEFDFSFLEENHTAKVEDLETEKILKELLEN</sequence>
<evidence type="ECO:0000313" key="3">
    <source>
        <dbReference type="Proteomes" id="UP000187209"/>
    </source>
</evidence>
<proteinExistence type="predicted"/>
<keyword evidence="3" id="KW-1185">Reference proteome</keyword>
<evidence type="ECO:0000256" key="1">
    <source>
        <dbReference type="SAM" id="MobiDB-lite"/>
    </source>
</evidence>
<gene>
    <name evidence="2" type="ORF">SteCoe_5739</name>
</gene>
<dbReference type="Proteomes" id="UP000187209">
    <property type="component" value="Unassembled WGS sequence"/>
</dbReference>
<reference evidence="2 3" key="1">
    <citation type="submission" date="2016-11" db="EMBL/GenBank/DDBJ databases">
        <title>The macronuclear genome of Stentor coeruleus: a giant cell with tiny introns.</title>
        <authorList>
            <person name="Slabodnick M."/>
            <person name="Ruby J.G."/>
            <person name="Reiff S.B."/>
            <person name="Swart E.C."/>
            <person name="Gosai S."/>
            <person name="Prabakaran S."/>
            <person name="Witkowska E."/>
            <person name="Larue G.E."/>
            <person name="Fisher S."/>
            <person name="Freeman R.M."/>
            <person name="Gunawardena J."/>
            <person name="Chu W."/>
            <person name="Stover N.A."/>
            <person name="Gregory B.D."/>
            <person name="Nowacki M."/>
            <person name="Derisi J."/>
            <person name="Roy S.W."/>
            <person name="Marshall W.F."/>
            <person name="Sood P."/>
        </authorList>
    </citation>
    <scope>NUCLEOTIDE SEQUENCE [LARGE SCALE GENOMIC DNA]</scope>
    <source>
        <strain evidence="2">WM001</strain>
    </source>
</reference>
<feature type="region of interest" description="Disordered" evidence="1">
    <location>
        <begin position="1"/>
        <end position="115"/>
    </location>
</feature>
<name>A0A1R2CRU3_9CILI</name>
<protein>
    <submittedName>
        <fullName evidence="2">Uncharacterized protein</fullName>
    </submittedName>
</protein>
<accession>A0A1R2CRU3</accession>